<name>A0AAN0WDB2_HEYCO</name>
<dbReference type="AlphaFoldDB" id="A0AAN0WDB2"/>
<protein>
    <submittedName>
        <fullName evidence="1">Uncharacterized protein</fullName>
    </submittedName>
</protein>
<proteinExistence type="predicted"/>
<sequence length="63" mass="7134">MTEHRLIRLKIEIGRQQEHLPSGQKNACIECRAGIRAGLEIEEQRLMGATKALLPRLGRISEN</sequence>
<dbReference type="Proteomes" id="UP000032024">
    <property type="component" value="Chromosome"/>
</dbReference>
<reference evidence="2" key="1">
    <citation type="submission" date="2015-01" db="EMBL/GenBank/DDBJ databases">
        <title>Comparative genome analysis of Bacillus coagulans HM-08, Clostridium butyricum HM-68, Bacillus subtilis HM-66 and Bacillus paralicheniformis BL-09.</title>
        <authorList>
            <person name="Zhang H."/>
        </authorList>
    </citation>
    <scope>NUCLEOTIDE SEQUENCE [LARGE SCALE GENOMIC DNA]</scope>
    <source>
        <strain evidence="2">HM-08</strain>
    </source>
</reference>
<keyword evidence="2" id="KW-1185">Reference proteome</keyword>
<gene>
    <name evidence="1" type="ORF">SB48_HM08orf05144</name>
</gene>
<evidence type="ECO:0000313" key="1">
    <source>
        <dbReference type="EMBL" id="AJO24013.1"/>
    </source>
</evidence>
<organism evidence="1 2">
    <name type="scientific">Heyndrickxia coagulans</name>
    <name type="common">Weizmannia coagulans</name>
    <dbReference type="NCBI Taxonomy" id="1398"/>
    <lineage>
        <taxon>Bacteria</taxon>
        <taxon>Bacillati</taxon>
        <taxon>Bacillota</taxon>
        <taxon>Bacilli</taxon>
        <taxon>Bacillales</taxon>
        <taxon>Bacillaceae</taxon>
        <taxon>Heyndrickxia</taxon>
    </lineage>
</organism>
<evidence type="ECO:0000313" key="2">
    <source>
        <dbReference type="Proteomes" id="UP000032024"/>
    </source>
</evidence>
<dbReference type="EMBL" id="CP010525">
    <property type="protein sequence ID" value="AJO24013.1"/>
    <property type="molecule type" value="Genomic_DNA"/>
</dbReference>
<accession>A0AAN0WDB2</accession>